<feature type="compositionally biased region" description="Basic and acidic residues" evidence="4">
    <location>
        <begin position="1068"/>
        <end position="1089"/>
    </location>
</feature>
<dbReference type="GO" id="GO:0031267">
    <property type="term" value="F:small GTPase binding"/>
    <property type="evidence" value="ECO:0007669"/>
    <property type="project" value="TreeGrafter"/>
</dbReference>
<name>A0A9P6UZD2_9FUNG</name>
<dbReference type="EMBL" id="JAAAIP010000051">
    <property type="protein sequence ID" value="KAG0327645.1"/>
    <property type="molecule type" value="Genomic_DNA"/>
</dbReference>
<dbReference type="Proteomes" id="UP000738325">
    <property type="component" value="Unassembled WGS sequence"/>
</dbReference>
<dbReference type="PANTHER" id="PTHR24113">
    <property type="entry name" value="RAN GTPASE-ACTIVATING PROTEIN 1"/>
    <property type="match status" value="1"/>
</dbReference>
<feature type="compositionally biased region" description="Polar residues" evidence="4">
    <location>
        <begin position="1044"/>
        <end position="1053"/>
    </location>
</feature>
<keyword evidence="2" id="KW-0433">Leucine-rich repeat</keyword>
<dbReference type="InterPro" id="IPR001611">
    <property type="entry name" value="Leu-rich_rpt"/>
</dbReference>
<evidence type="ECO:0008006" key="7">
    <source>
        <dbReference type="Google" id="ProtNLM"/>
    </source>
</evidence>
<dbReference type="SUPFAM" id="SSF52047">
    <property type="entry name" value="RNI-like"/>
    <property type="match status" value="1"/>
</dbReference>
<feature type="region of interest" description="Disordered" evidence="4">
    <location>
        <begin position="1017"/>
        <end position="1090"/>
    </location>
</feature>
<evidence type="ECO:0000256" key="2">
    <source>
        <dbReference type="ARBA" id="ARBA00022614"/>
    </source>
</evidence>
<dbReference type="Pfam" id="PF13516">
    <property type="entry name" value="LRR_6"/>
    <property type="match status" value="2"/>
</dbReference>
<feature type="compositionally biased region" description="Basic and acidic residues" evidence="4">
    <location>
        <begin position="22"/>
        <end position="35"/>
    </location>
</feature>
<dbReference type="GO" id="GO:0005829">
    <property type="term" value="C:cytosol"/>
    <property type="evidence" value="ECO:0007669"/>
    <property type="project" value="TreeGrafter"/>
</dbReference>
<dbReference type="GO" id="GO:0048471">
    <property type="term" value="C:perinuclear region of cytoplasm"/>
    <property type="evidence" value="ECO:0007669"/>
    <property type="project" value="TreeGrafter"/>
</dbReference>
<dbReference type="InterPro" id="IPR032675">
    <property type="entry name" value="LRR_dom_sf"/>
</dbReference>
<evidence type="ECO:0000256" key="1">
    <source>
        <dbReference type="ARBA" id="ARBA00022468"/>
    </source>
</evidence>
<feature type="compositionally biased region" description="Low complexity" evidence="4">
    <location>
        <begin position="929"/>
        <end position="952"/>
    </location>
</feature>
<accession>A0A9P6UZD2</accession>
<organism evidence="5 6">
    <name type="scientific">Dissophora globulifera</name>
    <dbReference type="NCBI Taxonomy" id="979702"/>
    <lineage>
        <taxon>Eukaryota</taxon>
        <taxon>Fungi</taxon>
        <taxon>Fungi incertae sedis</taxon>
        <taxon>Mucoromycota</taxon>
        <taxon>Mortierellomycotina</taxon>
        <taxon>Mortierellomycetes</taxon>
        <taxon>Mortierellales</taxon>
        <taxon>Mortierellaceae</taxon>
        <taxon>Dissophora</taxon>
    </lineage>
</organism>
<feature type="compositionally biased region" description="Low complexity" evidence="4">
    <location>
        <begin position="1"/>
        <end position="11"/>
    </location>
</feature>
<dbReference type="GO" id="GO:0005634">
    <property type="term" value="C:nucleus"/>
    <property type="evidence" value="ECO:0007669"/>
    <property type="project" value="TreeGrafter"/>
</dbReference>
<evidence type="ECO:0000313" key="5">
    <source>
        <dbReference type="EMBL" id="KAG0327645.1"/>
    </source>
</evidence>
<evidence type="ECO:0000256" key="3">
    <source>
        <dbReference type="ARBA" id="ARBA00022737"/>
    </source>
</evidence>
<feature type="region of interest" description="Disordered" evidence="4">
    <location>
        <begin position="1"/>
        <end position="65"/>
    </location>
</feature>
<dbReference type="AlphaFoldDB" id="A0A9P6UZD2"/>
<feature type="region of interest" description="Disordered" evidence="4">
    <location>
        <begin position="78"/>
        <end position="101"/>
    </location>
</feature>
<dbReference type="SMART" id="SM00368">
    <property type="entry name" value="LRR_RI"/>
    <property type="match status" value="3"/>
</dbReference>
<proteinExistence type="predicted"/>
<reference evidence="5" key="1">
    <citation type="journal article" date="2020" name="Fungal Divers.">
        <title>Resolving the Mortierellaceae phylogeny through synthesis of multi-gene phylogenetics and phylogenomics.</title>
        <authorList>
            <person name="Vandepol N."/>
            <person name="Liber J."/>
            <person name="Desiro A."/>
            <person name="Na H."/>
            <person name="Kennedy M."/>
            <person name="Barry K."/>
            <person name="Grigoriev I.V."/>
            <person name="Miller A.N."/>
            <person name="O'Donnell K."/>
            <person name="Stajich J.E."/>
            <person name="Bonito G."/>
        </authorList>
    </citation>
    <scope>NUCLEOTIDE SEQUENCE</scope>
    <source>
        <strain evidence="5">REB-010B</strain>
    </source>
</reference>
<dbReference type="OrthoDB" id="120976at2759"/>
<comment type="caution">
    <text evidence="5">The sequence shown here is derived from an EMBL/GenBank/DDBJ whole genome shotgun (WGS) entry which is preliminary data.</text>
</comment>
<feature type="compositionally biased region" description="Polar residues" evidence="4">
    <location>
        <begin position="39"/>
        <end position="52"/>
    </location>
</feature>
<dbReference type="GO" id="GO:0005096">
    <property type="term" value="F:GTPase activator activity"/>
    <property type="evidence" value="ECO:0007669"/>
    <property type="project" value="UniProtKB-KW"/>
</dbReference>
<dbReference type="GO" id="GO:0006913">
    <property type="term" value="P:nucleocytoplasmic transport"/>
    <property type="evidence" value="ECO:0007669"/>
    <property type="project" value="TreeGrafter"/>
</dbReference>
<keyword evidence="3" id="KW-0677">Repeat</keyword>
<gene>
    <name evidence="5" type="ORF">BGZ99_007226</name>
</gene>
<dbReference type="Gene3D" id="3.80.10.10">
    <property type="entry name" value="Ribonuclease Inhibitor"/>
    <property type="match status" value="3"/>
</dbReference>
<keyword evidence="6" id="KW-1185">Reference proteome</keyword>
<evidence type="ECO:0000256" key="4">
    <source>
        <dbReference type="SAM" id="MobiDB-lite"/>
    </source>
</evidence>
<dbReference type="PANTHER" id="PTHR24113:SF12">
    <property type="entry name" value="RAN GTPASE-ACTIVATING PROTEIN 1"/>
    <property type="match status" value="1"/>
</dbReference>
<feature type="compositionally biased region" description="Basic and acidic residues" evidence="4">
    <location>
        <begin position="957"/>
        <end position="969"/>
    </location>
</feature>
<evidence type="ECO:0000313" key="6">
    <source>
        <dbReference type="Proteomes" id="UP000738325"/>
    </source>
</evidence>
<protein>
    <recommendedName>
        <fullName evidence="7">RNI-like protein</fullName>
    </recommendedName>
</protein>
<dbReference type="InterPro" id="IPR027038">
    <property type="entry name" value="RanGap"/>
</dbReference>
<dbReference type="PROSITE" id="PS51450">
    <property type="entry name" value="LRR"/>
    <property type="match status" value="1"/>
</dbReference>
<keyword evidence="1" id="KW-0343">GTPase activation</keyword>
<feature type="region of interest" description="Disordered" evidence="4">
    <location>
        <begin position="919"/>
        <end position="980"/>
    </location>
</feature>
<sequence>MTPSSSSLSSSNTELDPLSAAAREHELRLEQEQQQKQKSGNSHATTTAQENDGTALPPGNMPPLQSLSEVAQEDITEGRRRVHDGTGTIPEDTSLNTASAAVDGPADDALETTVATNSDGHHIHPSGMIIVSNPRLKRPPLRVVHLDQVPSKSILKRQSAYPFIEQPARSPIFKSQWLQTTVSKLAVMSGPATPTAYTANSPSMFRKLVTQATAATATTPATHPGQRLMGPPVFANNERPLPILESEESSASLLSDKSMKRVRFSVGQLTTEYVFHHDDAYESAEETETPSLRTQVTTTPQAPKKLLTTSDGVVVDDNIYTAKEIMNYYLVACSNREEYPIERLVIEMQAREPLPRKTLDPISDVLTLEFGLKQLYLDNCVLEDDTLKILLYSLLLTDTLTVLSIQDNKRIKAAGFKYISVFVKKASLKVLNVSGIAMDKRSAEFLAHALRVGRLGFGSRLEELRMDRCGLRGNLLEIMAPAIRESNLRQVSMRSNRIGSTGGVWIGVLMRDYDDQPNAVIPNNNEEQGFKRVFPGISNPELLKRTHGVEFLDISDNDLRQGADFVAQILRRNMSLKRLVMANNNLGPARLAVLADALKLNIGLESLDISNNAVCGPVITGVIALTQKLNYNKTLTKLTLSNTGLQSEGAIALAEFLPETRTLTQLDLTGNDLVDIAGVMALSVSIRMNKSLTCLDMNVPPNDAEFARLSRDILRACVRNMEEKTGSNAGMPSTDDMPTNTIFRQPSSIHIPEPAGPSDDDKRWMLLEGVAGELYRARETLNAMEKALNYEKAMRRNWLERFNHRASLNASSLGATTMDDGQIEQQQQEQQILIPATPEEKRMLEIAKGALYRAPLQCEQLYHQCKRHQAIITSLNTRITNDKALQELETMHSLLTTFLDAYRGLFALPELPPHFVVGKRTNSLPPTDSENSSNANSSTNSSTIVSTSTPVSEQENGTDKEPVTEREQEQTVPEPLTEEPIEDLESSFLLEDEDDMDDEIYTNDALIDAHRTSLLVERRPTPPPAETNENQSLTASRLKGLRPSTLTTSTMARTDTERSPSILASPLEKLRKAEEEEEGEALRRGKELLENEDGLAEEALSGEELSIQILAGDSSP</sequence>